<evidence type="ECO:0000313" key="3">
    <source>
        <dbReference type="Proteomes" id="UP000770717"/>
    </source>
</evidence>
<keyword evidence="3" id="KW-1185">Reference proteome</keyword>
<dbReference type="AlphaFoldDB" id="A0A8J6BCL0"/>
<evidence type="ECO:0000256" key="1">
    <source>
        <dbReference type="SAM" id="Phobius"/>
    </source>
</evidence>
<evidence type="ECO:0000313" key="2">
    <source>
        <dbReference type="EMBL" id="KAG9462454.1"/>
    </source>
</evidence>
<gene>
    <name evidence="2" type="ORF">GDO78_014094</name>
</gene>
<organism evidence="2 3">
    <name type="scientific">Eleutherodactylus coqui</name>
    <name type="common">Puerto Rican coqui</name>
    <dbReference type="NCBI Taxonomy" id="57060"/>
    <lineage>
        <taxon>Eukaryota</taxon>
        <taxon>Metazoa</taxon>
        <taxon>Chordata</taxon>
        <taxon>Craniata</taxon>
        <taxon>Vertebrata</taxon>
        <taxon>Euteleostomi</taxon>
        <taxon>Amphibia</taxon>
        <taxon>Batrachia</taxon>
        <taxon>Anura</taxon>
        <taxon>Neobatrachia</taxon>
        <taxon>Hyloidea</taxon>
        <taxon>Eleutherodactylidae</taxon>
        <taxon>Eleutherodactylinae</taxon>
        <taxon>Eleutherodactylus</taxon>
        <taxon>Eleutherodactylus</taxon>
    </lineage>
</organism>
<proteinExistence type="predicted"/>
<name>A0A8J6BCL0_ELECQ</name>
<keyword evidence="1" id="KW-0812">Transmembrane</keyword>
<comment type="caution">
    <text evidence="2">The sequence shown here is derived from an EMBL/GenBank/DDBJ whole genome shotgun (WGS) entry which is preliminary data.</text>
</comment>
<accession>A0A8J6BCL0</accession>
<keyword evidence="1" id="KW-1133">Transmembrane helix</keyword>
<protein>
    <submittedName>
        <fullName evidence="2">Uncharacterized protein</fullName>
    </submittedName>
</protein>
<keyword evidence="1" id="KW-0472">Membrane</keyword>
<reference evidence="2" key="1">
    <citation type="thesis" date="2020" institute="ProQuest LLC" country="789 East Eisenhower Parkway, Ann Arbor, MI, USA">
        <title>Comparative Genomics and Chromosome Evolution.</title>
        <authorList>
            <person name="Mudd A.B."/>
        </authorList>
    </citation>
    <scope>NUCLEOTIDE SEQUENCE</scope>
    <source>
        <strain evidence="2">HN-11 Male</strain>
        <tissue evidence="2">Kidney and liver</tissue>
    </source>
</reference>
<sequence>MTICRDTQSPTPGKWSSGPGFGYNHLQPHLIHPIGCLIYQSVCLSVLSLVSFYYGFSQLLLLPILLLNHQIPIMQHEAAR</sequence>
<dbReference type="Proteomes" id="UP000770717">
    <property type="component" value="Unassembled WGS sequence"/>
</dbReference>
<feature type="transmembrane region" description="Helical" evidence="1">
    <location>
        <begin position="30"/>
        <end position="56"/>
    </location>
</feature>
<dbReference type="EMBL" id="WNTK01011224">
    <property type="protein sequence ID" value="KAG9462454.1"/>
    <property type="molecule type" value="Genomic_DNA"/>
</dbReference>